<gene>
    <name evidence="3" type="ORF">SAMN05421543_101389</name>
</gene>
<dbReference type="EMBL" id="FPBV01000001">
    <property type="protein sequence ID" value="SFU38288.1"/>
    <property type="molecule type" value="Genomic_DNA"/>
</dbReference>
<dbReference type="OrthoDB" id="9811314at2"/>
<accession>A0A1I7FQ57</accession>
<feature type="domain" description="Peptidase M16 C-terminal" evidence="2">
    <location>
        <begin position="182"/>
        <end position="361"/>
    </location>
</feature>
<dbReference type="RefSeq" id="WP_074948980.1">
    <property type="nucleotide sequence ID" value="NZ_FPBV01000001.1"/>
</dbReference>
<reference evidence="4" key="1">
    <citation type="submission" date="2016-10" db="EMBL/GenBank/DDBJ databases">
        <authorList>
            <person name="Varghese N."/>
        </authorList>
    </citation>
    <scope>NUCLEOTIDE SEQUENCE [LARGE SCALE GENOMIC DNA]</scope>
    <source>
        <strain evidence="4">DSM 17980</strain>
    </source>
</reference>
<dbReference type="InterPro" id="IPR011249">
    <property type="entry name" value="Metalloenz_LuxS/M16"/>
</dbReference>
<dbReference type="GO" id="GO:0046872">
    <property type="term" value="F:metal ion binding"/>
    <property type="evidence" value="ECO:0007669"/>
    <property type="project" value="InterPro"/>
</dbReference>
<dbReference type="AlphaFoldDB" id="A0A1I7FQ57"/>
<dbReference type="PANTHER" id="PTHR11851">
    <property type="entry name" value="METALLOPROTEASE"/>
    <property type="match status" value="1"/>
</dbReference>
<dbReference type="Gene3D" id="3.30.830.10">
    <property type="entry name" value="Metalloenzyme, LuxS/M16 peptidase-like"/>
    <property type="match status" value="2"/>
</dbReference>
<protein>
    <submittedName>
        <fullName evidence="3">Predicted Zn-dependent peptidase</fullName>
    </submittedName>
</protein>
<evidence type="ECO:0000259" key="1">
    <source>
        <dbReference type="Pfam" id="PF00675"/>
    </source>
</evidence>
<organism evidence="3 4">
    <name type="scientific">Alicyclobacillus macrosporangiidus</name>
    <dbReference type="NCBI Taxonomy" id="392015"/>
    <lineage>
        <taxon>Bacteria</taxon>
        <taxon>Bacillati</taxon>
        <taxon>Bacillota</taxon>
        <taxon>Bacilli</taxon>
        <taxon>Bacillales</taxon>
        <taxon>Alicyclobacillaceae</taxon>
        <taxon>Alicyclobacillus</taxon>
    </lineage>
</organism>
<dbReference type="Pfam" id="PF00675">
    <property type="entry name" value="Peptidase_M16"/>
    <property type="match status" value="1"/>
</dbReference>
<evidence type="ECO:0000313" key="4">
    <source>
        <dbReference type="Proteomes" id="UP000183508"/>
    </source>
</evidence>
<dbReference type="SUPFAM" id="SSF63411">
    <property type="entry name" value="LuxS/MPP-like metallohydrolase"/>
    <property type="match status" value="2"/>
</dbReference>
<dbReference type="InterPro" id="IPR007863">
    <property type="entry name" value="Peptidase_M16_C"/>
</dbReference>
<feature type="domain" description="Peptidase M16 N-terminal" evidence="1">
    <location>
        <begin position="63"/>
        <end position="175"/>
    </location>
</feature>
<dbReference type="Proteomes" id="UP000183508">
    <property type="component" value="Unassembled WGS sequence"/>
</dbReference>
<dbReference type="Pfam" id="PF05193">
    <property type="entry name" value="Peptidase_M16_C"/>
    <property type="match status" value="1"/>
</dbReference>
<name>A0A1I7FQ57_9BACL</name>
<proteinExistence type="predicted"/>
<evidence type="ECO:0000259" key="2">
    <source>
        <dbReference type="Pfam" id="PF05193"/>
    </source>
</evidence>
<dbReference type="STRING" id="392015.SAMN05421543_101389"/>
<keyword evidence="4" id="KW-1185">Reference proteome</keyword>
<dbReference type="NCBIfam" id="NF047421">
    <property type="entry name" value="YfmH_fam"/>
    <property type="match status" value="1"/>
</dbReference>
<dbReference type="InterPro" id="IPR050361">
    <property type="entry name" value="MPP/UQCRC_Complex"/>
</dbReference>
<sequence length="428" mass="48832">MRESIDDRLGHVLYHETLPNGLNVYLLPKPGFQQTYATFTTHYGSVDSTFRLTGEPEFTTVPDGIAHFLEHKMFESEHGDVFRDFARHGASANAYTTFDITSYLFSSTQDIQENLEVLLDFVQDPYFTDENVAKEKGIIAQEIRMYEDNPDTRVFYGLLRALYAVHPVRIDIAGTVDSIQRIDKETLYRCYRTFYHPANMVFFAVGGFDPEAAMAVIRENQARKSFPEAPRIERKTPSEPPGVHQARAEVRLAVSQPRCLIGWKDPDPLPPGPGILERELLTGVVLDVLFGRSSDLFDELIGEGLIDQQFSWEYERTPEYGYSLIGGNTPDPDRLAARVEAKLDEVRERGLPEAEFERCRRKSIGRFMAALDSPSYIARHFASYRFRGADLFQTVEILDRLTLEDANRRMREHFVSGQRSISVVLPKA</sequence>
<evidence type="ECO:0000313" key="3">
    <source>
        <dbReference type="EMBL" id="SFU38288.1"/>
    </source>
</evidence>
<dbReference type="PANTHER" id="PTHR11851:SF134">
    <property type="entry name" value="ZINC-DEPENDENT PROTEASE"/>
    <property type="match status" value="1"/>
</dbReference>
<dbReference type="eggNOG" id="COG0612">
    <property type="taxonomic scope" value="Bacteria"/>
</dbReference>
<dbReference type="InterPro" id="IPR011765">
    <property type="entry name" value="Pept_M16_N"/>
</dbReference>